<organism evidence="1">
    <name type="scientific">Siphoviridae sp. ct5d86</name>
    <dbReference type="NCBI Taxonomy" id="2827561"/>
    <lineage>
        <taxon>Viruses</taxon>
        <taxon>Duplodnaviria</taxon>
        <taxon>Heunggongvirae</taxon>
        <taxon>Uroviricota</taxon>
        <taxon>Caudoviricetes</taxon>
    </lineage>
</organism>
<proteinExistence type="predicted"/>
<reference evidence="1" key="1">
    <citation type="journal article" date="2021" name="Proc. Natl. Acad. Sci. U.S.A.">
        <title>A Catalog of Tens of Thousands of Viruses from Human Metagenomes Reveals Hidden Associations with Chronic Diseases.</title>
        <authorList>
            <person name="Tisza M.J."/>
            <person name="Buck C.B."/>
        </authorList>
    </citation>
    <scope>NUCLEOTIDE SEQUENCE</scope>
    <source>
        <strain evidence="1">Ct5d86</strain>
    </source>
</reference>
<protein>
    <submittedName>
        <fullName evidence="1">RNaseLS-like protein</fullName>
    </submittedName>
</protein>
<accession>A0A8S5LM29</accession>
<sequence>MSKSYVSDYVEHCMKFYVRYRNPMFHSNVDKLNWNTCDKALSKLPTKDRELAISIYSDTSQENIKMLARQRGMEYAEMWRFIKQLERHIAKERGLI</sequence>
<evidence type="ECO:0000313" key="1">
    <source>
        <dbReference type="EMBL" id="DAD71025.1"/>
    </source>
</evidence>
<dbReference type="EMBL" id="BK015875">
    <property type="protein sequence ID" value="DAD71025.1"/>
    <property type="molecule type" value="Genomic_DNA"/>
</dbReference>
<name>A0A8S5LM29_9CAUD</name>